<reference evidence="2 3" key="1">
    <citation type="journal article" date="2018" name="Front. Plant Sci.">
        <title>Red Clover (Trifolium pratense) and Zigzag Clover (T. medium) - A Picture of Genomic Similarities and Differences.</title>
        <authorList>
            <person name="Dluhosova J."/>
            <person name="Istvanek J."/>
            <person name="Nedelnik J."/>
            <person name="Repkova J."/>
        </authorList>
    </citation>
    <scope>NUCLEOTIDE SEQUENCE [LARGE SCALE GENOMIC DNA]</scope>
    <source>
        <strain evidence="3">cv. 10/8</strain>
        <tissue evidence="2">Leaf</tissue>
    </source>
</reference>
<proteinExistence type="predicted"/>
<dbReference type="AlphaFoldDB" id="A0A392RQY8"/>
<dbReference type="Proteomes" id="UP000265520">
    <property type="component" value="Unassembled WGS sequence"/>
</dbReference>
<accession>A0A392RQY8</accession>
<feature type="compositionally biased region" description="Polar residues" evidence="1">
    <location>
        <begin position="42"/>
        <end position="53"/>
    </location>
</feature>
<sequence>MNQQQNQFVQETQVYQRGNDAVLRNLETQIGQIAKEMANNKNQGGSFAANTEPNPKEQCKSITTRSGKEVGKGIGDNLRKEEEVMRRADEEEEGE</sequence>
<feature type="compositionally biased region" description="Basic and acidic residues" evidence="1">
    <location>
        <begin position="66"/>
        <end position="89"/>
    </location>
</feature>
<comment type="caution">
    <text evidence="2">The sequence shown here is derived from an EMBL/GenBank/DDBJ whole genome shotgun (WGS) entry which is preliminary data.</text>
</comment>
<dbReference type="EMBL" id="LXQA010250562">
    <property type="protein sequence ID" value="MCI37976.1"/>
    <property type="molecule type" value="Genomic_DNA"/>
</dbReference>
<name>A0A392RQY8_9FABA</name>
<keyword evidence="3" id="KW-1185">Reference proteome</keyword>
<protein>
    <submittedName>
        <fullName evidence="2">Uncharacterized protein</fullName>
    </submittedName>
</protein>
<feature type="region of interest" description="Disordered" evidence="1">
    <location>
        <begin position="42"/>
        <end position="95"/>
    </location>
</feature>
<organism evidence="2 3">
    <name type="scientific">Trifolium medium</name>
    <dbReference type="NCBI Taxonomy" id="97028"/>
    <lineage>
        <taxon>Eukaryota</taxon>
        <taxon>Viridiplantae</taxon>
        <taxon>Streptophyta</taxon>
        <taxon>Embryophyta</taxon>
        <taxon>Tracheophyta</taxon>
        <taxon>Spermatophyta</taxon>
        <taxon>Magnoliopsida</taxon>
        <taxon>eudicotyledons</taxon>
        <taxon>Gunneridae</taxon>
        <taxon>Pentapetalae</taxon>
        <taxon>rosids</taxon>
        <taxon>fabids</taxon>
        <taxon>Fabales</taxon>
        <taxon>Fabaceae</taxon>
        <taxon>Papilionoideae</taxon>
        <taxon>50 kb inversion clade</taxon>
        <taxon>NPAAA clade</taxon>
        <taxon>Hologalegina</taxon>
        <taxon>IRL clade</taxon>
        <taxon>Trifolieae</taxon>
        <taxon>Trifolium</taxon>
    </lineage>
</organism>
<feature type="non-terminal residue" evidence="2">
    <location>
        <position position="95"/>
    </location>
</feature>
<evidence type="ECO:0000256" key="1">
    <source>
        <dbReference type="SAM" id="MobiDB-lite"/>
    </source>
</evidence>
<evidence type="ECO:0000313" key="2">
    <source>
        <dbReference type="EMBL" id="MCI37976.1"/>
    </source>
</evidence>
<evidence type="ECO:0000313" key="3">
    <source>
        <dbReference type="Proteomes" id="UP000265520"/>
    </source>
</evidence>